<comment type="caution">
    <text evidence="3">The sequence shown here is derived from an EMBL/GenBank/DDBJ whole genome shotgun (WGS) entry which is preliminary data.</text>
</comment>
<feature type="compositionally biased region" description="Basic and acidic residues" evidence="1">
    <location>
        <begin position="14"/>
        <end position="27"/>
    </location>
</feature>
<dbReference type="InterPro" id="IPR037972">
    <property type="entry name" value="RepB_N"/>
</dbReference>
<sequence>MAKRKKLEAPSAEEISRFEDEFRRETSGRPPLGQGAPIAQVAGDAAQNIQTASAEIRAGQARLAADSNALKEARAAGLLMTELPLEEIEPDAMVRDRIDLAEDEMIELRQSIAASGLRLPIEVFELAEPAPGGARYGLISGYRRFIAVRALQELTGQAKYDRIRAIIRPRSEADGAFISMVEENEVRSQLTPFERGRIAVISAQQGAFLNVEEAVDRLYATASKSKRSKVRSFAMIFEELGDMLTFPEALSEKRGLRLATALRNGADAALREALARRIPENSEQEWATVESVIAQVDEAPKGGTRGGRPRRPQSSAWQGADILETGSGITIRRMRDATGYVLRFEGGKLDEELMDSLMMEITALLDKP</sequence>
<dbReference type="SUPFAM" id="SSF110849">
    <property type="entry name" value="ParB/Sulfiredoxin"/>
    <property type="match status" value="1"/>
</dbReference>
<proteinExistence type="predicted"/>
<dbReference type="Proteomes" id="UP001607157">
    <property type="component" value="Unassembled WGS sequence"/>
</dbReference>
<dbReference type="CDD" id="cd16405">
    <property type="entry name" value="RepB_like_N"/>
    <property type="match status" value="1"/>
</dbReference>
<dbReference type="PANTHER" id="PTHR33375">
    <property type="entry name" value="CHROMOSOME-PARTITIONING PROTEIN PARB-RELATED"/>
    <property type="match status" value="1"/>
</dbReference>
<evidence type="ECO:0000256" key="1">
    <source>
        <dbReference type="SAM" id="MobiDB-lite"/>
    </source>
</evidence>
<dbReference type="EMBL" id="JBIHMM010000006">
    <property type="protein sequence ID" value="MFH0255351.1"/>
    <property type="molecule type" value="Genomic_DNA"/>
</dbReference>
<dbReference type="InterPro" id="IPR050336">
    <property type="entry name" value="Chromosome_partition/occlusion"/>
</dbReference>
<accession>A0ABW7ICB5</accession>
<dbReference type="InterPro" id="IPR003115">
    <property type="entry name" value="ParB_N"/>
</dbReference>
<evidence type="ECO:0000259" key="2">
    <source>
        <dbReference type="SMART" id="SM00470"/>
    </source>
</evidence>
<reference evidence="3 4" key="1">
    <citation type="submission" date="2024-10" db="EMBL/GenBank/DDBJ databases">
        <authorList>
            <person name="Yang X.-N."/>
        </authorList>
    </citation>
    <scope>NUCLEOTIDE SEQUENCE [LARGE SCALE GENOMIC DNA]</scope>
    <source>
        <strain evidence="3 4">CAU 1059</strain>
    </source>
</reference>
<feature type="region of interest" description="Disordered" evidence="1">
    <location>
        <begin position="1"/>
        <end position="37"/>
    </location>
</feature>
<dbReference type="Pfam" id="PF02195">
    <property type="entry name" value="ParB_N"/>
    <property type="match status" value="1"/>
</dbReference>
<dbReference type="InterPro" id="IPR036086">
    <property type="entry name" value="ParB/Sulfiredoxin_sf"/>
</dbReference>
<name>A0ABW7ICB5_9RHOB</name>
<dbReference type="PANTHER" id="PTHR33375:SF1">
    <property type="entry name" value="CHROMOSOME-PARTITIONING PROTEIN PARB-RELATED"/>
    <property type="match status" value="1"/>
</dbReference>
<dbReference type="RefSeq" id="WP_377173165.1">
    <property type="nucleotide sequence ID" value="NZ_JBHTJC010000007.1"/>
</dbReference>
<dbReference type="Gene3D" id="3.90.1530.30">
    <property type="match status" value="1"/>
</dbReference>
<feature type="region of interest" description="Disordered" evidence="1">
    <location>
        <begin position="297"/>
        <end position="319"/>
    </location>
</feature>
<protein>
    <submittedName>
        <fullName evidence="3">ParB/RepB/Spo0J family partition protein</fullName>
    </submittedName>
</protein>
<evidence type="ECO:0000313" key="4">
    <source>
        <dbReference type="Proteomes" id="UP001607157"/>
    </source>
</evidence>
<dbReference type="SMART" id="SM00470">
    <property type="entry name" value="ParB"/>
    <property type="match status" value="1"/>
</dbReference>
<gene>
    <name evidence="3" type="ORF">ACGRVM_15700</name>
</gene>
<evidence type="ECO:0000313" key="3">
    <source>
        <dbReference type="EMBL" id="MFH0255351.1"/>
    </source>
</evidence>
<keyword evidence="4" id="KW-1185">Reference proteome</keyword>
<feature type="domain" description="ParB-like N-terminal" evidence="2">
    <location>
        <begin position="81"/>
        <end position="184"/>
    </location>
</feature>
<organism evidence="3 4">
    <name type="scientific">Roseovarius aquimarinus</name>
    <dbReference type="NCBI Taxonomy" id="1229156"/>
    <lineage>
        <taxon>Bacteria</taxon>
        <taxon>Pseudomonadati</taxon>
        <taxon>Pseudomonadota</taxon>
        <taxon>Alphaproteobacteria</taxon>
        <taxon>Rhodobacterales</taxon>
        <taxon>Roseobacteraceae</taxon>
        <taxon>Roseovarius</taxon>
    </lineage>
</organism>